<feature type="disulfide bond" evidence="14">
    <location>
        <begin position="343"/>
        <end position="355"/>
    </location>
</feature>
<dbReference type="Gene3D" id="4.10.400.10">
    <property type="entry name" value="Low-density Lipoprotein Receptor"/>
    <property type="match status" value="8"/>
</dbReference>
<dbReference type="Gene3D" id="2.10.25.10">
    <property type="entry name" value="Laminin"/>
    <property type="match status" value="2"/>
</dbReference>
<gene>
    <name evidence="19" type="primary">VgR_1</name>
    <name evidence="19" type="ORF">CM83_77136</name>
</gene>
<dbReference type="InterPro" id="IPR000152">
    <property type="entry name" value="EGF-type_Asp/Asn_hydroxyl_site"/>
</dbReference>
<dbReference type="PRINTS" id="PR00261">
    <property type="entry name" value="LDLRECEPTOR"/>
</dbReference>
<dbReference type="InterPro" id="IPR023415">
    <property type="entry name" value="LDLR_class-A_CS"/>
</dbReference>
<dbReference type="SMART" id="SM00181">
    <property type="entry name" value="EGF"/>
    <property type="match status" value="5"/>
</dbReference>
<dbReference type="FunFam" id="4.10.400.10:FF:000045">
    <property type="entry name" value="Low-density lipoprotein receptor-related protein 2"/>
    <property type="match status" value="1"/>
</dbReference>
<dbReference type="SMART" id="SM00135">
    <property type="entry name" value="LY"/>
    <property type="match status" value="4"/>
</dbReference>
<feature type="disulfide bond" evidence="14">
    <location>
        <begin position="309"/>
        <end position="327"/>
    </location>
</feature>
<keyword evidence="13" id="KW-0325">Glycoprotein</keyword>
<dbReference type="InterPro" id="IPR018097">
    <property type="entry name" value="EGF_Ca-bd_CS"/>
</dbReference>
<dbReference type="GO" id="GO:0016324">
    <property type="term" value="C:apical plasma membrane"/>
    <property type="evidence" value="ECO:0007669"/>
    <property type="project" value="TreeGrafter"/>
</dbReference>
<reference evidence="19" key="2">
    <citation type="submission" date="2014-07" db="EMBL/GenBank/DDBJ databases">
        <authorList>
            <person name="Hull J."/>
        </authorList>
    </citation>
    <scope>NUCLEOTIDE SEQUENCE</scope>
</reference>
<feature type="disulfide bond" evidence="14">
    <location>
        <begin position="415"/>
        <end position="430"/>
    </location>
</feature>
<dbReference type="InterPro" id="IPR000742">
    <property type="entry name" value="EGF"/>
</dbReference>
<feature type="domain" description="EGF-like" evidence="18">
    <location>
        <begin position="182"/>
        <end position="218"/>
    </location>
</feature>
<organism evidence="19">
    <name type="scientific">Lygus hesperus</name>
    <name type="common">Western plant bug</name>
    <dbReference type="NCBI Taxonomy" id="30085"/>
    <lineage>
        <taxon>Eukaryota</taxon>
        <taxon>Metazoa</taxon>
        <taxon>Ecdysozoa</taxon>
        <taxon>Arthropoda</taxon>
        <taxon>Hexapoda</taxon>
        <taxon>Insecta</taxon>
        <taxon>Pterygota</taxon>
        <taxon>Neoptera</taxon>
        <taxon>Paraneoptera</taxon>
        <taxon>Hemiptera</taxon>
        <taxon>Heteroptera</taxon>
        <taxon>Panheteroptera</taxon>
        <taxon>Cimicomorpha</taxon>
        <taxon>Miridae</taxon>
        <taxon>Mirini</taxon>
        <taxon>Lygus</taxon>
    </lineage>
</organism>
<dbReference type="GO" id="GO:0012505">
    <property type="term" value="C:endomembrane system"/>
    <property type="evidence" value="ECO:0007669"/>
    <property type="project" value="UniProtKB-SubCell"/>
</dbReference>
<evidence type="ECO:0000256" key="8">
    <source>
        <dbReference type="ARBA" id="ARBA00022737"/>
    </source>
</evidence>
<proteinExistence type="inferred from homology"/>
<keyword evidence="11 14" id="KW-1015">Disulfide bond</keyword>
<keyword evidence="9 16" id="KW-1133">Transmembrane helix</keyword>
<dbReference type="SUPFAM" id="SSF57196">
    <property type="entry name" value="EGF/Laminin"/>
    <property type="match status" value="1"/>
</dbReference>
<feature type="domain" description="EGF-like" evidence="18">
    <location>
        <begin position="885"/>
        <end position="921"/>
    </location>
</feature>
<feature type="disulfide bond" evidence="14">
    <location>
        <begin position="302"/>
        <end position="314"/>
    </location>
</feature>
<evidence type="ECO:0000256" key="9">
    <source>
        <dbReference type="ARBA" id="ARBA00022989"/>
    </source>
</evidence>
<feature type="disulfide bond" evidence="14">
    <location>
        <begin position="242"/>
        <end position="257"/>
    </location>
</feature>
<keyword evidence="10 16" id="KW-0472">Membrane</keyword>
<dbReference type="SUPFAM" id="SSF63825">
    <property type="entry name" value="YWTD domain"/>
    <property type="match status" value="2"/>
</dbReference>
<evidence type="ECO:0000259" key="18">
    <source>
        <dbReference type="SMART" id="SM00181"/>
    </source>
</evidence>
<evidence type="ECO:0000313" key="19">
    <source>
        <dbReference type="EMBL" id="JAF98697.1"/>
    </source>
</evidence>
<evidence type="ECO:0000256" key="3">
    <source>
        <dbReference type="ARBA" id="ARBA00009939"/>
    </source>
</evidence>
<evidence type="ECO:0000256" key="10">
    <source>
        <dbReference type="ARBA" id="ARBA00023136"/>
    </source>
</evidence>
<keyword evidence="8" id="KW-0677">Repeat</keyword>
<feature type="domain" description="EGF-like calcium-binding" evidence="17">
    <location>
        <begin position="554"/>
        <end position="594"/>
    </location>
</feature>
<feature type="disulfide bond" evidence="14">
    <location>
        <begin position="202"/>
        <end position="217"/>
    </location>
</feature>
<feature type="disulfide bond" evidence="14">
    <location>
        <begin position="190"/>
        <end position="208"/>
    </location>
</feature>
<feature type="domain" description="EGF-like" evidence="18">
    <location>
        <begin position="141"/>
        <end position="178"/>
    </location>
</feature>
<feature type="disulfide bond" evidence="14">
    <location>
        <begin position="263"/>
        <end position="275"/>
    </location>
</feature>
<dbReference type="GO" id="GO:0043235">
    <property type="term" value="C:receptor complex"/>
    <property type="evidence" value="ECO:0007669"/>
    <property type="project" value="TreeGrafter"/>
</dbReference>
<dbReference type="SUPFAM" id="SSF57424">
    <property type="entry name" value="LDL receptor-like module"/>
    <property type="match status" value="7"/>
</dbReference>
<dbReference type="InterPro" id="IPR011042">
    <property type="entry name" value="6-blade_b-propeller_TolB-like"/>
</dbReference>
<feature type="disulfide bond" evidence="14">
    <location>
        <begin position="270"/>
        <end position="288"/>
    </location>
</feature>
<sequence>MYIALRNDDSSIHIDQFTMDGSTASRIRRVSDHIVGPSVSLFFDSHTSRLFWSDIGTGKIMSIEKDGHESHELLSVSYSSLVDVATIGNDVFWTTMHSNEIFWTSKSDPSARKHMPIGPSNNEVSLRIIRAGGDIVSNNDGCLINNGGCSHICLRVHGKHECICPEKYSLADDGKNCIKETHCEVDEFRCSNGHCLPMHVKCDTVRDCPSGEDELACHSYTCPIGTFSCKNGRQCIEHHSVCDSVHNCDDGSDEADCHSEVTCSPGEFHCQSGECIHIAWRCDSKNDCSDGSDEHECKDNKCDENQFRCSAGLCIPLSWECDGEVDCADMSDEHSKCIISRVCHDNEMRCKNGHCVDKKLVCNGEDDCEDGSDEHEENCKQKSSSPDIETQKMYCKEDEFHCTSSNSCIAISSRCNGKAECLQGEDEKGCEGCGIQEFQCEASRSCISINWKCDGVNDCPDHSDEKDCPKKSYTPYHSPEICHGLKCKDTGFCIPWKHVCNNETDCNDGSDEGGVCGRSCLHSGCEICYETPLGFHCGCPEGYRLMNDGKRCVDIDECGIPSSCSQFCENTIGSFTCSCKEDYYHLRSDRTSCKARGPEMEYVFATDGEIRYKSGTLTKVDLAFKSPVKLTVRGLDVDMNQRVVYWSSEVGGILYKTPMGNEGSTEMITRIPKPGKVTYDWISGLVYFTERDTYIRTCDFTLKKCATIIECHKDVTIDALRLDGISRKLYWSETTKLGSQDSKGVIKCSDLSGGNIISIQDERIHQVTDIVVDEMRNTLYFSDSIDRKVQRINLDPKIASTVMFNVQGKPMDINLFEGHLYWLSKMKSGDEVGSFSRNNIISKCGVSGISYMECDNVRLLPDYSSLSIQRFRIMHSALQPAGVNHCAMNKVNCTHLCISQEKGPVCICEDGIRVKPGQECPLPIGTITHYKYTNLNEEQNLGKPTNDDHQTSGNGLWFIVPLIVIPLVALIYTAYYFYSQKLLQKKDFNSVHFQNPSYELGGQNPLESYENRGLSPGHHQYENPISFKPGHDSGNNNTLKITRGEDGIWPLRENRNPEEYTHIPEPNILV</sequence>
<dbReference type="Gene3D" id="2.120.10.30">
    <property type="entry name" value="TolB, C-terminal domain"/>
    <property type="match status" value="2"/>
</dbReference>
<accession>A0A0A9VWW2</accession>
<keyword evidence="6 16" id="KW-0812">Transmembrane</keyword>
<evidence type="ECO:0000259" key="17">
    <source>
        <dbReference type="SMART" id="SM00179"/>
    </source>
</evidence>
<feature type="domain" description="EGF-like" evidence="18">
    <location>
        <begin position="557"/>
        <end position="594"/>
    </location>
</feature>
<feature type="domain" description="EGF-like calcium-binding" evidence="17">
    <location>
        <begin position="502"/>
        <end position="553"/>
    </location>
</feature>
<evidence type="ECO:0000256" key="4">
    <source>
        <dbReference type="ARBA" id="ARBA00022536"/>
    </source>
</evidence>
<feature type="disulfide bond" evidence="14">
    <location>
        <begin position="282"/>
        <end position="297"/>
    </location>
</feature>
<dbReference type="Pfam" id="PF14670">
    <property type="entry name" value="FXa_inhibition"/>
    <property type="match status" value="1"/>
</dbReference>
<evidence type="ECO:0000256" key="12">
    <source>
        <dbReference type="ARBA" id="ARBA00023170"/>
    </source>
</evidence>
<comment type="caution">
    <text evidence="14">Lacks conserved residue(s) required for the propagation of feature annotation.</text>
</comment>
<feature type="domain" description="EGF-like calcium-binding" evidence="17">
    <location>
        <begin position="138"/>
        <end position="178"/>
    </location>
</feature>
<dbReference type="Pfam" id="PF00057">
    <property type="entry name" value="Ldl_recept_a"/>
    <property type="match status" value="7"/>
</dbReference>
<dbReference type="FunFam" id="4.10.400.10:FF:000113">
    <property type="entry name" value="Low-density lipoprotein receptor-related protein 8"/>
    <property type="match status" value="1"/>
</dbReference>
<dbReference type="GO" id="GO:0042562">
    <property type="term" value="F:hormone binding"/>
    <property type="evidence" value="ECO:0007669"/>
    <property type="project" value="TreeGrafter"/>
</dbReference>
<evidence type="ECO:0000256" key="7">
    <source>
        <dbReference type="ARBA" id="ARBA00022729"/>
    </source>
</evidence>
<dbReference type="InterPro" id="IPR051221">
    <property type="entry name" value="LDLR-related"/>
</dbReference>
<evidence type="ECO:0000256" key="13">
    <source>
        <dbReference type="ARBA" id="ARBA00023180"/>
    </source>
</evidence>
<keyword evidence="5" id="KW-0254">Endocytosis</keyword>
<evidence type="ECO:0000256" key="6">
    <source>
        <dbReference type="ARBA" id="ARBA00022692"/>
    </source>
</evidence>
<dbReference type="AlphaFoldDB" id="A0A0A9VWW2"/>
<dbReference type="GO" id="GO:0006898">
    <property type="term" value="P:receptor-mediated endocytosis"/>
    <property type="evidence" value="ECO:0007669"/>
    <property type="project" value="TreeGrafter"/>
</dbReference>
<keyword evidence="7" id="KW-0732">Signal</keyword>
<feature type="disulfide bond" evidence="14">
    <location>
        <begin position="350"/>
        <end position="368"/>
    </location>
</feature>
<dbReference type="InterPro" id="IPR009030">
    <property type="entry name" value="Growth_fac_rcpt_cys_sf"/>
</dbReference>
<reference evidence="19" key="1">
    <citation type="journal article" date="2014" name="PLoS ONE">
        <title>Transcriptome-Based Identification of ABC Transporters in the Western Tarnished Plant Bug Lygus hesperus.</title>
        <authorList>
            <person name="Hull J.J."/>
            <person name="Chaney K."/>
            <person name="Geib S.M."/>
            <person name="Fabrick J.A."/>
            <person name="Brent C.S."/>
            <person name="Walsh D."/>
            <person name="Lavine L.C."/>
        </authorList>
    </citation>
    <scope>NUCLEOTIDE SEQUENCE</scope>
</reference>
<dbReference type="Pfam" id="PF12662">
    <property type="entry name" value="cEGF"/>
    <property type="match status" value="1"/>
</dbReference>
<evidence type="ECO:0000256" key="16">
    <source>
        <dbReference type="SAM" id="Phobius"/>
    </source>
</evidence>
<dbReference type="InterPro" id="IPR001881">
    <property type="entry name" value="EGF-like_Ca-bd_dom"/>
</dbReference>
<dbReference type="FunFam" id="4.10.400.10:FF:000002">
    <property type="entry name" value="Low-density lipoprotein receptor-related protein 1"/>
    <property type="match status" value="1"/>
</dbReference>
<keyword evidence="12 19" id="KW-0675">Receptor</keyword>
<dbReference type="FunFam" id="2.10.25.10:FF:000009">
    <property type="entry name" value="Low-density lipoprotein receptor isoform 1"/>
    <property type="match status" value="1"/>
</dbReference>
<dbReference type="PROSITE" id="PS50068">
    <property type="entry name" value="LDLRA_2"/>
    <property type="match status" value="8"/>
</dbReference>
<dbReference type="GO" id="GO:0005509">
    <property type="term" value="F:calcium ion binding"/>
    <property type="evidence" value="ECO:0007669"/>
    <property type="project" value="InterPro"/>
</dbReference>
<dbReference type="EMBL" id="GBHO01044906">
    <property type="protein sequence ID" value="JAF98697.1"/>
    <property type="molecule type" value="Transcribed_RNA"/>
</dbReference>
<feature type="transmembrane region" description="Helical" evidence="16">
    <location>
        <begin position="956"/>
        <end position="978"/>
    </location>
</feature>
<dbReference type="PANTHER" id="PTHR22722:SF14">
    <property type="entry name" value="MEGALIN, ISOFORM A"/>
    <property type="match status" value="1"/>
</dbReference>
<feature type="disulfide bond" evidence="14">
    <location>
        <begin position="453"/>
        <end position="468"/>
    </location>
</feature>
<protein>
    <submittedName>
        <fullName evidence="19">Vitellogenin receptor</fullName>
    </submittedName>
</protein>
<evidence type="ECO:0000256" key="15">
    <source>
        <dbReference type="SAM" id="MobiDB-lite"/>
    </source>
</evidence>
<dbReference type="InterPro" id="IPR000033">
    <property type="entry name" value="LDLR_classB_rpt"/>
</dbReference>
<evidence type="ECO:0000256" key="1">
    <source>
        <dbReference type="ARBA" id="ARBA00004308"/>
    </source>
</evidence>
<dbReference type="SMART" id="SM00179">
    <property type="entry name" value="EGF_CA"/>
    <property type="match status" value="3"/>
</dbReference>
<evidence type="ECO:0000256" key="2">
    <source>
        <dbReference type="ARBA" id="ARBA00004479"/>
    </source>
</evidence>
<dbReference type="InterPro" id="IPR026823">
    <property type="entry name" value="cEGF"/>
</dbReference>
<evidence type="ECO:0000256" key="5">
    <source>
        <dbReference type="ARBA" id="ARBA00022583"/>
    </source>
</evidence>
<feature type="disulfide bond" evidence="14">
    <location>
        <begin position="183"/>
        <end position="195"/>
    </location>
</feature>
<evidence type="ECO:0000256" key="11">
    <source>
        <dbReference type="ARBA" id="ARBA00023157"/>
    </source>
</evidence>
<evidence type="ECO:0000256" key="14">
    <source>
        <dbReference type="PROSITE-ProRule" id="PRU00124"/>
    </source>
</evidence>
<dbReference type="SUPFAM" id="SSF57184">
    <property type="entry name" value="Growth factor receptor domain"/>
    <property type="match status" value="1"/>
</dbReference>
<dbReference type="PROSITE" id="PS01209">
    <property type="entry name" value="LDLRA_1"/>
    <property type="match status" value="4"/>
</dbReference>
<dbReference type="SMART" id="SM00192">
    <property type="entry name" value="LDLa"/>
    <property type="match status" value="8"/>
</dbReference>
<dbReference type="InterPro" id="IPR002172">
    <property type="entry name" value="LDrepeatLR_classA_rpt"/>
</dbReference>
<name>A0A0A9VWW2_LYGHE</name>
<dbReference type="CDD" id="cd00112">
    <property type="entry name" value="LDLa"/>
    <property type="match status" value="8"/>
</dbReference>
<keyword evidence="4" id="KW-0245">EGF-like domain</keyword>
<dbReference type="PROSITE" id="PS00010">
    <property type="entry name" value="ASX_HYDROXYL"/>
    <property type="match status" value="1"/>
</dbReference>
<comment type="similarity">
    <text evidence="3">Belongs to the LDLR family.</text>
</comment>
<dbReference type="InterPro" id="IPR036055">
    <property type="entry name" value="LDL_receptor-like_sf"/>
</dbReference>
<dbReference type="PROSITE" id="PS01187">
    <property type="entry name" value="EGF_CA"/>
    <property type="match status" value="1"/>
</dbReference>
<feature type="region of interest" description="Disordered" evidence="15">
    <location>
        <begin position="1000"/>
        <end position="1019"/>
    </location>
</feature>
<feature type="domain" description="EGF-like" evidence="18">
    <location>
        <begin position="519"/>
        <end position="553"/>
    </location>
</feature>
<dbReference type="PANTHER" id="PTHR22722">
    <property type="entry name" value="LOW-DENSITY LIPOPROTEIN RECEPTOR-RELATED PROTEIN 2-RELATED"/>
    <property type="match status" value="1"/>
</dbReference>
<comment type="subcellular location">
    <subcellularLocation>
        <location evidence="1">Endomembrane system</location>
    </subcellularLocation>
    <subcellularLocation>
        <location evidence="2">Membrane</location>
        <topology evidence="2">Single-pass type I membrane protein</topology>
    </subcellularLocation>
</comment>